<sequence>MDNRQCVGTSLISEPPAPRRRRVVRRLLLAALAGSLATGAVLVLLPGEPQRHRPARPPAAGPQSRPREQALTAVTYGVPAALPGLTALIGRQEQRVSRRPKDALAWAVLGSAYVERGRRAGDAADYPRAERALKASLEARGTRNTEALDGLAALALARRDFPAAKRYAEQAHQAAPKRWSAYPALIDAYTGLGDYEKARSALDKLLALRTDAAVRPAVMARAAAVYRDRGWREDAVAQLTDAAAAARTPAKKAAWLAGVGQLAWERGDLPEALRHFEAALRLDPDQRAAPAGRARTLAELGRTSEALAAYRAAVASRPRPEDLLELGELYETLGQPDAAEDAYARMREAVRLSVAGGVDEELLIGRFEADHGDPWEAVERLEEEWRRQPGIEVADALGWALHRAGEDQEALTYATVATDKAKGGGVRSALYAYHLGVIEAELERTGPARRHLEEALRINPYFSPLRVPLAQEALRELGDVPDEPPPSE</sequence>
<dbReference type="InterPro" id="IPR019734">
    <property type="entry name" value="TPR_rpt"/>
</dbReference>
<evidence type="ECO:0000313" key="5">
    <source>
        <dbReference type="Proteomes" id="UP001596065"/>
    </source>
</evidence>
<feature type="transmembrane region" description="Helical" evidence="3">
    <location>
        <begin position="27"/>
        <end position="47"/>
    </location>
</feature>
<feature type="repeat" description="TPR" evidence="1">
    <location>
        <begin position="253"/>
        <end position="286"/>
    </location>
</feature>
<dbReference type="Gene3D" id="1.25.40.10">
    <property type="entry name" value="Tetratricopeptide repeat domain"/>
    <property type="match status" value="3"/>
</dbReference>
<dbReference type="Proteomes" id="UP001596065">
    <property type="component" value="Unassembled WGS sequence"/>
</dbReference>
<keyword evidence="3" id="KW-1133">Transmembrane helix</keyword>
<dbReference type="PANTHER" id="PTHR12558">
    <property type="entry name" value="CELL DIVISION CYCLE 16,23,27"/>
    <property type="match status" value="1"/>
</dbReference>
<dbReference type="PANTHER" id="PTHR12558:SF13">
    <property type="entry name" value="CELL DIVISION CYCLE PROTEIN 27 HOMOLOG"/>
    <property type="match status" value="1"/>
</dbReference>
<accession>A0ABW0WN57</accession>
<evidence type="ECO:0000256" key="1">
    <source>
        <dbReference type="PROSITE-ProRule" id="PRU00339"/>
    </source>
</evidence>
<protein>
    <submittedName>
        <fullName evidence="4">Tetratricopeptide repeat protein</fullName>
    </submittedName>
</protein>
<keyword evidence="5" id="KW-1185">Reference proteome</keyword>
<proteinExistence type="predicted"/>
<dbReference type="EMBL" id="JBHSOE010000051">
    <property type="protein sequence ID" value="MFC5658802.1"/>
    <property type="molecule type" value="Genomic_DNA"/>
</dbReference>
<evidence type="ECO:0000256" key="2">
    <source>
        <dbReference type="SAM" id="MobiDB-lite"/>
    </source>
</evidence>
<feature type="region of interest" description="Disordered" evidence="2">
    <location>
        <begin position="48"/>
        <end position="67"/>
    </location>
</feature>
<dbReference type="Pfam" id="PF14559">
    <property type="entry name" value="TPR_19"/>
    <property type="match status" value="1"/>
</dbReference>
<dbReference type="RefSeq" id="WP_382466895.1">
    <property type="nucleotide sequence ID" value="NZ_JBHSOE010000051.1"/>
</dbReference>
<evidence type="ECO:0000256" key="3">
    <source>
        <dbReference type="SAM" id="Phobius"/>
    </source>
</evidence>
<reference evidence="5" key="1">
    <citation type="journal article" date="2019" name="Int. J. Syst. Evol. Microbiol.">
        <title>The Global Catalogue of Microorganisms (GCM) 10K type strain sequencing project: providing services to taxonomists for standard genome sequencing and annotation.</title>
        <authorList>
            <consortium name="The Broad Institute Genomics Platform"/>
            <consortium name="The Broad Institute Genome Sequencing Center for Infectious Disease"/>
            <person name="Wu L."/>
            <person name="Ma J."/>
        </authorList>
    </citation>
    <scope>NUCLEOTIDE SEQUENCE [LARGE SCALE GENOMIC DNA]</scope>
    <source>
        <strain evidence="5">KCTC 5701</strain>
    </source>
</reference>
<dbReference type="SUPFAM" id="SSF48452">
    <property type="entry name" value="TPR-like"/>
    <property type="match status" value="2"/>
</dbReference>
<dbReference type="PROSITE" id="PS50005">
    <property type="entry name" value="TPR"/>
    <property type="match status" value="1"/>
</dbReference>
<keyword evidence="3" id="KW-0472">Membrane</keyword>
<comment type="caution">
    <text evidence="4">The sequence shown here is derived from an EMBL/GenBank/DDBJ whole genome shotgun (WGS) entry which is preliminary data.</text>
</comment>
<organism evidence="4 5">
    <name type="scientific">Streptomyces nogalater</name>
    <dbReference type="NCBI Taxonomy" id="38314"/>
    <lineage>
        <taxon>Bacteria</taxon>
        <taxon>Bacillati</taxon>
        <taxon>Actinomycetota</taxon>
        <taxon>Actinomycetes</taxon>
        <taxon>Kitasatosporales</taxon>
        <taxon>Streptomycetaceae</taxon>
        <taxon>Streptomyces</taxon>
    </lineage>
</organism>
<dbReference type="Pfam" id="PF13432">
    <property type="entry name" value="TPR_16"/>
    <property type="match status" value="1"/>
</dbReference>
<name>A0ABW0WN57_STRNO</name>
<keyword evidence="3" id="KW-0812">Transmembrane</keyword>
<dbReference type="InterPro" id="IPR011990">
    <property type="entry name" value="TPR-like_helical_dom_sf"/>
</dbReference>
<evidence type="ECO:0000313" key="4">
    <source>
        <dbReference type="EMBL" id="MFC5658802.1"/>
    </source>
</evidence>
<dbReference type="SMART" id="SM00028">
    <property type="entry name" value="TPR"/>
    <property type="match status" value="5"/>
</dbReference>
<gene>
    <name evidence="4" type="ORF">ACFP3J_25395</name>
</gene>
<keyword evidence="1" id="KW-0802">TPR repeat</keyword>